<feature type="signal peptide" evidence="1">
    <location>
        <begin position="1"/>
        <end position="27"/>
    </location>
</feature>
<evidence type="ECO:0000313" key="4">
    <source>
        <dbReference type="Proteomes" id="UP001596150"/>
    </source>
</evidence>
<dbReference type="InterPro" id="IPR027843">
    <property type="entry name" value="DUF4440"/>
</dbReference>
<dbReference type="EMBL" id="JBHSML010000001">
    <property type="protein sequence ID" value="MFC5514347.1"/>
    <property type="molecule type" value="Genomic_DNA"/>
</dbReference>
<reference evidence="4" key="1">
    <citation type="journal article" date="2019" name="Int. J. Syst. Evol. Microbiol.">
        <title>The Global Catalogue of Microorganisms (GCM) 10K type strain sequencing project: providing services to taxonomists for standard genome sequencing and annotation.</title>
        <authorList>
            <consortium name="The Broad Institute Genomics Platform"/>
            <consortium name="The Broad Institute Genome Sequencing Center for Infectious Disease"/>
            <person name="Wu L."/>
            <person name="Ma J."/>
        </authorList>
    </citation>
    <scope>NUCLEOTIDE SEQUENCE [LARGE SCALE GENOMIC DNA]</scope>
    <source>
        <strain evidence="4">KACC 12633</strain>
    </source>
</reference>
<organism evidence="3 4">
    <name type="scientific">Kaistia terrae</name>
    <dbReference type="NCBI Taxonomy" id="537017"/>
    <lineage>
        <taxon>Bacteria</taxon>
        <taxon>Pseudomonadati</taxon>
        <taxon>Pseudomonadota</taxon>
        <taxon>Alphaproteobacteria</taxon>
        <taxon>Hyphomicrobiales</taxon>
        <taxon>Kaistiaceae</taxon>
        <taxon>Kaistia</taxon>
    </lineage>
</organism>
<accession>A0ABW0PRL9</accession>
<keyword evidence="1" id="KW-0732">Signal</keyword>
<dbReference type="Gene3D" id="3.10.450.50">
    <property type="match status" value="1"/>
</dbReference>
<evidence type="ECO:0000313" key="3">
    <source>
        <dbReference type="EMBL" id="MFC5514347.1"/>
    </source>
</evidence>
<dbReference type="Proteomes" id="UP001596150">
    <property type="component" value="Unassembled WGS sequence"/>
</dbReference>
<sequence length="156" mass="17041">MRQPWIIPFVVALLVAASLSWVTAADATSDEALIRARLQGWADAFNARDAEAACDLFADDVIATVRGTPDSGKAEICGRLRHALAKPDQTMSYTPDIAEVLVSGDLAVVRLTWTLKVVRGGKVAFSQEKGMDLFKRDASGTWRILRFIAFATEKDD</sequence>
<dbReference type="InterPro" id="IPR032710">
    <property type="entry name" value="NTF2-like_dom_sf"/>
</dbReference>
<dbReference type="CDD" id="cd00531">
    <property type="entry name" value="NTF2_like"/>
    <property type="match status" value="1"/>
</dbReference>
<feature type="domain" description="DUF4440" evidence="2">
    <location>
        <begin position="34"/>
        <end position="144"/>
    </location>
</feature>
<dbReference type="InterPro" id="IPR011944">
    <property type="entry name" value="Steroid_delta5-4_isomerase"/>
</dbReference>
<dbReference type="Pfam" id="PF14534">
    <property type="entry name" value="DUF4440"/>
    <property type="match status" value="1"/>
</dbReference>
<protein>
    <submittedName>
        <fullName evidence="3">Nuclear transport factor 2 family protein</fullName>
    </submittedName>
</protein>
<evidence type="ECO:0000256" key="1">
    <source>
        <dbReference type="SAM" id="SignalP"/>
    </source>
</evidence>
<feature type="chain" id="PRO_5046753256" evidence="1">
    <location>
        <begin position="28"/>
        <end position="156"/>
    </location>
</feature>
<dbReference type="RefSeq" id="WP_266344963.1">
    <property type="nucleotide sequence ID" value="NZ_JAPKNH010000006.1"/>
</dbReference>
<proteinExistence type="predicted"/>
<name>A0ABW0PRL9_9HYPH</name>
<comment type="caution">
    <text evidence="3">The sequence shown here is derived from an EMBL/GenBank/DDBJ whole genome shotgun (WGS) entry which is preliminary data.</text>
</comment>
<dbReference type="SUPFAM" id="SSF54427">
    <property type="entry name" value="NTF2-like"/>
    <property type="match status" value="1"/>
</dbReference>
<keyword evidence="4" id="KW-1185">Reference proteome</keyword>
<gene>
    <name evidence="3" type="ORF">ACFPP9_01080</name>
</gene>
<dbReference type="NCBIfam" id="TIGR02246">
    <property type="entry name" value="SgcJ/EcaC family oxidoreductase"/>
    <property type="match status" value="1"/>
</dbReference>
<evidence type="ECO:0000259" key="2">
    <source>
        <dbReference type="Pfam" id="PF14534"/>
    </source>
</evidence>